<feature type="coiled-coil region" evidence="7">
    <location>
        <begin position="93"/>
        <end position="120"/>
    </location>
</feature>
<dbReference type="InterPro" id="IPR011006">
    <property type="entry name" value="CheY-like_superfamily"/>
</dbReference>
<evidence type="ECO:0000313" key="12">
    <source>
        <dbReference type="EMBL" id="GCE27859.1"/>
    </source>
</evidence>
<accession>A0A402B966</accession>
<dbReference type="PROSITE" id="PS50113">
    <property type="entry name" value="PAC"/>
    <property type="match status" value="1"/>
</dbReference>
<dbReference type="InterPro" id="IPR001789">
    <property type="entry name" value="Sig_transdc_resp-reg_receiver"/>
</dbReference>
<dbReference type="NCBIfam" id="TIGR00229">
    <property type="entry name" value="sensory_box"/>
    <property type="match status" value="1"/>
</dbReference>
<keyword evidence="7" id="KW-0175">Coiled coil</keyword>
<protein>
    <recommendedName>
        <fullName evidence="2">histidine kinase</fullName>
        <ecNumber evidence="2">2.7.13.3</ecNumber>
    </recommendedName>
</protein>
<feature type="domain" description="PAC" evidence="11">
    <location>
        <begin position="182"/>
        <end position="234"/>
    </location>
</feature>
<dbReference type="Gene3D" id="3.30.450.20">
    <property type="entry name" value="PAS domain"/>
    <property type="match status" value="1"/>
</dbReference>
<feature type="domain" description="PAS" evidence="10">
    <location>
        <begin position="110"/>
        <end position="151"/>
    </location>
</feature>
<feature type="modified residue" description="4-aspartylphosphate" evidence="6">
    <location>
        <position position="546"/>
    </location>
</feature>
<evidence type="ECO:0000256" key="3">
    <source>
        <dbReference type="ARBA" id="ARBA00022553"/>
    </source>
</evidence>
<dbReference type="SUPFAM" id="SSF47384">
    <property type="entry name" value="Homodimeric domain of signal transducing histidine kinase"/>
    <property type="match status" value="1"/>
</dbReference>
<dbReference type="PROSITE" id="PS50112">
    <property type="entry name" value="PAS"/>
    <property type="match status" value="1"/>
</dbReference>
<keyword evidence="3 6" id="KW-0597">Phosphoprotein</keyword>
<feature type="domain" description="Histidine kinase" evidence="8">
    <location>
        <begin position="247"/>
        <end position="470"/>
    </location>
</feature>
<dbReference type="SMART" id="SM00091">
    <property type="entry name" value="PAS"/>
    <property type="match status" value="1"/>
</dbReference>
<dbReference type="InterPro" id="IPR003661">
    <property type="entry name" value="HisK_dim/P_dom"/>
</dbReference>
<dbReference type="Pfam" id="PF02518">
    <property type="entry name" value="HATPase_c"/>
    <property type="match status" value="1"/>
</dbReference>
<evidence type="ECO:0000256" key="5">
    <source>
        <dbReference type="ARBA" id="ARBA00023012"/>
    </source>
</evidence>
<organism evidence="12 13">
    <name type="scientific">Dictyobacter alpinus</name>
    <dbReference type="NCBI Taxonomy" id="2014873"/>
    <lineage>
        <taxon>Bacteria</taxon>
        <taxon>Bacillati</taxon>
        <taxon>Chloroflexota</taxon>
        <taxon>Ktedonobacteria</taxon>
        <taxon>Ktedonobacterales</taxon>
        <taxon>Dictyobacteraceae</taxon>
        <taxon>Dictyobacter</taxon>
    </lineage>
</organism>
<dbReference type="PROSITE" id="PS50110">
    <property type="entry name" value="RESPONSE_REGULATORY"/>
    <property type="match status" value="2"/>
</dbReference>
<evidence type="ECO:0000256" key="2">
    <source>
        <dbReference type="ARBA" id="ARBA00012438"/>
    </source>
</evidence>
<keyword evidence="13" id="KW-1185">Reference proteome</keyword>
<evidence type="ECO:0000256" key="6">
    <source>
        <dbReference type="PROSITE-ProRule" id="PRU00169"/>
    </source>
</evidence>
<dbReference type="SMART" id="SM00388">
    <property type="entry name" value="HisKA"/>
    <property type="match status" value="1"/>
</dbReference>
<evidence type="ECO:0000256" key="1">
    <source>
        <dbReference type="ARBA" id="ARBA00000085"/>
    </source>
</evidence>
<dbReference type="PANTHER" id="PTHR43065">
    <property type="entry name" value="SENSOR HISTIDINE KINASE"/>
    <property type="match status" value="1"/>
</dbReference>
<dbReference type="GO" id="GO:0000155">
    <property type="term" value="F:phosphorelay sensor kinase activity"/>
    <property type="evidence" value="ECO:0007669"/>
    <property type="project" value="InterPro"/>
</dbReference>
<dbReference type="Gene3D" id="1.10.287.130">
    <property type="match status" value="1"/>
</dbReference>
<name>A0A402B966_9CHLR</name>
<dbReference type="SUPFAM" id="SSF52172">
    <property type="entry name" value="CheY-like"/>
    <property type="match status" value="2"/>
</dbReference>
<dbReference type="InterPro" id="IPR004358">
    <property type="entry name" value="Sig_transdc_His_kin-like_C"/>
</dbReference>
<keyword evidence="4" id="KW-0418">Kinase</keyword>
<dbReference type="EMBL" id="BIFT01000001">
    <property type="protein sequence ID" value="GCE27859.1"/>
    <property type="molecule type" value="Genomic_DNA"/>
</dbReference>
<feature type="modified residue" description="4-aspartylphosphate" evidence="6">
    <location>
        <position position="27"/>
    </location>
</feature>
<dbReference type="CDD" id="cd00082">
    <property type="entry name" value="HisKA"/>
    <property type="match status" value="1"/>
</dbReference>
<evidence type="ECO:0000256" key="7">
    <source>
        <dbReference type="SAM" id="Coils"/>
    </source>
</evidence>
<dbReference type="EC" id="2.7.13.3" evidence="2"/>
<sequence length="612" mass="68700">MDYVEVGCEADLNVAIIRDHFDIVLTDYQLNWANGLQILKIVKQRYPDVPVLMVTGTGSEEIAVEGLRSGLSNYILKSHLERLPQAVHESLEKERLQKQYDEAILQLRNSEERYREIFEQGLTGIFVCTSQGKLLTCNPAFAHIFGFSSEEEALQTNMSSLYPSPTGYQDFLSLLEHKKRLEYHELDMVQRDGTPIYIVENVVGTFDEQDKLVEIKGYIFDTTERRKLADQLQQAQRLESVGLLVSGIAHDFNNMLGGILGYTSRGLSRVTPSHPLYDNLHHIQEIANRAAKMTHQLLAFSRRQVLEPRDVNLNGVVESLLSLFGKILADHIEIEFLPEPDLQIVHVDYAQIEQVLMNLCVNAHDAMPDGGTLVIKTANVPYEEAYLHSRGQLERADYVLITIQDDGIGMDEQTRAHIFEPFFTTKEIGKGTGLGLSMVHGIIGQHNGFIDVKSAPGQGTEFSIYLPTIGSHIVEYSPINDTNAVPPAVRGGDEMVMVVEDDPDLRCLMEEALAEYGYTVMSAADGVEGLKIFQEHQGEIALVVSDLVTPRMKGKELYDAIHLINEDIKFLFVSGYQANQISQNFVLDKGFAFLQKPFDLDELAAKVREILD</sequence>
<dbReference type="InterPro" id="IPR000700">
    <property type="entry name" value="PAS-assoc_C"/>
</dbReference>
<dbReference type="InterPro" id="IPR005467">
    <property type="entry name" value="His_kinase_dom"/>
</dbReference>
<dbReference type="Pfam" id="PF13426">
    <property type="entry name" value="PAS_9"/>
    <property type="match status" value="1"/>
</dbReference>
<dbReference type="Pfam" id="PF00072">
    <property type="entry name" value="Response_reg"/>
    <property type="match status" value="2"/>
</dbReference>
<evidence type="ECO:0000259" key="11">
    <source>
        <dbReference type="PROSITE" id="PS50113"/>
    </source>
</evidence>
<evidence type="ECO:0000259" key="8">
    <source>
        <dbReference type="PROSITE" id="PS50109"/>
    </source>
</evidence>
<gene>
    <name evidence="12" type="ORF">KDA_33430</name>
</gene>
<dbReference type="InterPro" id="IPR035965">
    <property type="entry name" value="PAS-like_dom_sf"/>
</dbReference>
<dbReference type="Gene3D" id="3.40.50.2300">
    <property type="match status" value="2"/>
</dbReference>
<evidence type="ECO:0000259" key="9">
    <source>
        <dbReference type="PROSITE" id="PS50110"/>
    </source>
</evidence>
<dbReference type="PROSITE" id="PS50109">
    <property type="entry name" value="HIS_KIN"/>
    <property type="match status" value="1"/>
</dbReference>
<evidence type="ECO:0000259" key="10">
    <source>
        <dbReference type="PROSITE" id="PS50112"/>
    </source>
</evidence>
<dbReference type="AlphaFoldDB" id="A0A402B966"/>
<dbReference type="CDD" id="cd00130">
    <property type="entry name" value="PAS"/>
    <property type="match status" value="1"/>
</dbReference>
<dbReference type="InterPro" id="IPR036890">
    <property type="entry name" value="HATPase_C_sf"/>
</dbReference>
<dbReference type="SUPFAM" id="SSF55874">
    <property type="entry name" value="ATPase domain of HSP90 chaperone/DNA topoisomerase II/histidine kinase"/>
    <property type="match status" value="1"/>
</dbReference>
<reference evidence="13" key="1">
    <citation type="submission" date="2018-12" db="EMBL/GenBank/DDBJ databases">
        <title>Tengunoibacter tsumagoiensis gen. nov., sp. nov., Dictyobacter kobayashii sp. nov., D. alpinus sp. nov., and D. joshuensis sp. nov. and description of Dictyobacteraceae fam. nov. within the order Ktedonobacterales isolated from Tengu-no-mugimeshi.</title>
        <authorList>
            <person name="Wang C.M."/>
            <person name="Zheng Y."/>
            <person name="Sakai Y."/>
            <person name="Toyoda A."/>
            <person name="Minakuchi Y."/>
            <person name="Abe K."/>
            <person name="Yokota A."/>
            <person name="Yabe S."/>
        </authorList>
    </citation>
    <scope>NUCLEOTIDE SEQUENCE [LARGE SCALE GENOMIC DNA]</scope>
    <source>
        <strain evidence="13">Uno16</strain>
    </source>
</reference>
<comment type="catalytic activity">
    <reaction evidence="1">
        <text>ATP + protein L-histidine = ADP + protein N-phospho-L-histidine.</text>
        <dbReference type="EC" id="2.7.13.3"/>
    </reaction>
</comment>
<dbReference type="InterPro" id="IPR036097">
    <property type="entry name" value="HisK_dim/P_sf"/>
</dbReference>
<dbReference type="PANTHER" id="PTHR43065:SF42">
    <property type="entry name" value="TWO-COMPONENT SENSOR PPRA"/>
    <property type="match status" value="1"/>
</dbReference>
<dbReference type="CDD" id="cd00156">
    <property type="entry name" value="REC"/>
    <property type="match status" value="1"/>
</dbReference>
<keyword evidence="5" id="KW-0902">Two-component regulatory system</keyword>
<evidence type="ECO:0000256" key="4">
    <source>
        <dbReference type="ARBA" id="ARBA00022777"/>
    </source>
</evidence>
<evidence type="ECO:0000313" key="13">
    <source>
        <dbReference type="Proteomes" id="UP000287171"/>
    </source>
</evidence>
<dbReference type="InterPro" id="IPR000014">
    <property type="entry name" value="PAS"/>
</dbReference>
<feature type="domain" description="Response regulatory" evidence="9">
    <location>
        <begin position="495"/>
        <end position="611"/>
    </location>
</feature>
<dbReference type="InterPro" id="IPR003594">
    <property type="entry name" value="HATPase_dom"/>
</dbReference>
<dbReference type="SMART" id="SM00387">
    <property type="entry name" value="HATPase_c"/>
    <property type="match status" value="1"/>
</dbReference>
<dbReference type="PRINTS" id="PR00344">
    <property type="entry name" value="BCTRLSENSOR"/>
</dbReference>
<dbReference type="Gene3D" id="3.30.565.10">
    <property type="entry name" value="Histidine kinase-like ATPase, C-terminal domain"/>
    <property type="match status" value="1"/>
</dbReference>
<dbReference type="Proteomes" id="UP000287171">
    <property type="component" value="Unassembled WGS sequence"/>
</dbReference>
<dbReference type="SUPFAM" id="SSF55785">
    <property type="entry name" value="PYP-like sensor domain (PAS domain)"/>
    <property type="match status" value="1"/>
</dbReference>
<proteinExistence type="predicted"/>
<keyword evidence="4" id="KW-0808">Transferase</keyword>
<comment type="caution">
    <text evidence="12">The sequence shown here is derived from an EMBL/GenBank/DDBJ whole genome shotgun (WGS) entry which is preliminary data.</text>
</comment>
<dbReference type="SMART" id="SM00448">
    <property type="entry name" value="REC"/>
    <property type="match status" value="1"/>
</dbReference>
<feature type="domain" description="Response regulatory" evidence="9">
    <location>
        <begin position="1"/>
        <end position="92"/>
    </location>
</feature>